<sequence>MPRDGGRAGTGGRLATGLTEARVVATTLALGAAGGALFDWMGMPAAWLAGAMVAVAAGAIGTRVPLRVPEWMREVAYTLVGMSMGAGITPDTLRVMRTWPLSMILLAVSIAATVAASAMYLERVHRWDRVTARYSAIPGALAGVLAMAAKADVDLPRVALAQSLRLFILVVAMPWILRLIAPPPGMVAPAVVASPEGAFGVLLLLVASGAGAWLFHRFRLPGDVLLGAMLASALLHATGLVHGAAPTPVLTAGFLIAGSVIGARFRGVPAAVLRRSVGPAVGSVVIALVLAAGFAWVGSRWLGMPFGTLWIAYAPGGLEAMTIVAYALGLDVAFIGAHHVVRFLGIGVAAPLWEPKKRAPVES</sequence>
<feature type="transmembrane region" description="Helical" evidence="1">
    <location>
        <begin position="310"/>
        <end position="334"/>
    </location>
</feature>
<protein>
    <submittedName>
        <fullName evidence="2">Membrane AbrB-like protein</fullName>
    </submittedName>
</protein>
<dbReference type="PANTHER" id="PTHR38457">
    <property type="entry name" value="REGULATOR ABRB-RELATED"/>
    <property type="match status" value="1"/>
</dbReference>
<feature type="transmembrane region" description="Helical" evidence="1">
    <location>
        <begin position="21"/>
        <end position="38"/>
    </location>
</feature>
<keyword evidence="1" id="KW-1133">Transmembrane helix</keyword>
<keyword evidence="3" id="KW-1185">Reference proteome</keyword>
<dbReference type="PANTHER" id="PTHR38457:SF1">
    <property type="entry name" value="REGULATOR ABRB-RELATED"/>
    <property type="match status" value="1"/>
</dbReference>
<accession>A0ABS4SGP3</accession>
<dbReference type="PIRSF" id="PIRSF038991">
    <property type="entry name" value="Protein_AbrB"/>
    <property type="match status" value="1"/>
</dbReference>
<organism evidence="2 3">
    <name type="scientific">Azospirillum rugosum</name>
    <dbReference type="NCBI Taxonomy" id="416170"/>
    <lineage>
        <taxon>Bacteria</taxon>
        <taxon>Pseudomonadati</taxon>
        <taxon>Pseudomonadota</taxon>
        <taxon>Alphaproteobacteria</taxon>
        <taxon>Rhodospirillales</taxon>
        <taxon>Azospirillaceae</taxon>
        <taxon>Azospirillum</taxon>
    </lineage>
</organism>
<gene>
    <name evidence="2" type="ORF">J2851_000975</name>
</gene>
<reference evidence="2 3" key="1">
    <citation type="submission" date="2021-03" db="EMBL/GenBank/DDBJ databases">
        <title>Genomic Encyclopedia of Type Strains, Phase III (KMG-III): the genomes of soil and plant-associated and newly described type strains.</title>
        <authorList>
            <person name="Whitman W."/>
        </authorList>
    </citation>
    <scope>NUCLEOTIDE SEQUENCE [LARGE SCALE GENOMIC DNA]</scope>
    <source>
        <strain evidence="2 3">IMMIB AFH-6</strain>
    </source>
</reference>
<feature type="transmembrane region" description="Helical" evidence="1">
    <location>
        <begin position="101"/>
        <end position="120"/>
    </location>
</feature>
<comment type="caution">
    <text evidence="2">The sequence shown here is derived from an EMBL/GenBank/DDBJ whole genome shotgun (WGS) entry which is preliminary data.</text>
</comment>
<keyword evidence="1" id="KW-0812">Transmembrane</keyword>
<evidence type="ECO:0000313" key="2">
    <source>
        <dbReference type="EMBL" id="MBP2291233.1"/>
    </source>
</evidence>
<dbReference type="InterPro" id="IPR007820">
    <property type="entry name" value="AbrB_fam"/>
</dbReference>
<dbReference type="Proteomes" id="UP000781958">
    <property type="component" value="Unassembled WGS sequence"/>
</dbReference>
<feature type="transmembrane region" description="Helical" evidence="1">
    <location>
        <begin position="277"/>
        <end position="298"/>
    </location>
</feature>
<dbReference type="RefSeq" id="WP_209764600.1">
    <property type="nucleotide sequence ID" value="NZ_JAGINP010000002.1"/>
</dbReference>
<dbReference type="InterPro" id="IPR017516">
    <property type="entry name" value="AbrB_dup"/>
</dbReference>
<name>A0ABS4SGP3_9PROT</name>
<dbReference type="EMBL" id="JAGINP010000002">
    <property type="protein sequence ID" value="MBP2291233.1"/>
    <property type="molecule type" value="Genomic_DNA"/>
</dbReference>
<feature type="transmembrane region" description="Helical" evidence="1">
    <location>
        <begin position="197"/>
        <end position="215"/>
    </location>
</feature>
<proteinExistence type="predicted"/>
<feature type="transmembrane region" description="Helical" evidence="1">
    <location>
        <begin position="158"/>
        <end position="177"/>
    </location>
</feature>
<keyword evidence="1" id="KW-0472">Membrane</keyword>
<dbReference type="NCBIfam" id="TIGR03082">
    <property type="entry name" value="Gneg_AbrB_dup"/>
    <property type="match status" value="2"/>
</dbReference>
<feature type="transmembrane region" description="Helical" evidence="1">
    <location>
        <begin position="132"/>
        <end position="151"/>
    </location>
</feature>
<evidence type="ECO:0000256" key="1">
    <source>
        <dbReference type="SAM" id="Phobius"/>
    </source>
</evidence>
<feature type="transmembrane region" description="Helical" evidence="1">
    <location>
        <begin position="247"/>
        <end position="265"/>
    </location>
</feature>
<evidence type="ECO:0000313" key="3">
    <source>
        <dbReference type="Proteomes" id="UP000781958"/>
    </source>
</evidence>
<dbReference type="Pfam" id="PF05145">
    <property type="entry name" value="AbrB"/>
    <property type="match status" value="1"/>
</dbReference>